<dbReference type="PANTHER" id="PTHR16166">
    <property type="entry name" value="VACUOLAR PROTEIN SORTING-ASSOCIATED PROTEIN VPS13"/>
    <property type="match status" value="1"/>
</dbReference>
<dbReference type="PROSITE" id="PS50222">
    <property type="entry name" value="EF_HAND_2"/>
    <property type="match status" value="1"/>
</dbReference>
<evidence type="ECO:0000256" key="3">
    <source>
        <dbReference type="SAM" id="MobiDB-lite"/>
    </source>
</evidence>
<gene>
    <name evidence="6" type="ORF">HJC23_009383</name>
</gene>
<dbReference type="EMBL" id="JABMIG020000099">
    <property type="protein sequence ID" value="KAL3792655.1"/>
    <property type="molecule type" value="Genomic_DNA"/>
</dbReference>
<evidence type="ECO:0000256" key="1">
    <source>
        <dbReference type="ARBA" id="ARBA00006545"/>
    </source>
</evidence>
<dbReference type="InterPro" id="IPR002048">
    <property type="entry name" value="EF_hand_dom"/>
</dbReference>
<evidence type="ECO:0000256" key="4">
    <source>
        <dbReference type="SAM" id="Phobius"/>
    </source>
</evidence>
<accession>A0ABD3PX21</accession>
<keyword evidence="4" id="KW-0472">Membrane</keyword>
<dbReference type="Pfam" id="PF25036">
    <property type="entry name" value="VPS13_VAB"/>
    <property type="match status" value="1"/>
</dbReference>
<proteinExistence type="inferred from homology"/>
<keyword evidence="4" id="KW-1133">Transmembrane helix</keyword>
<feature type="domain" description="EF-hand" evidence="5">
    <location>
        <begin position="997"/>
        <end position="1032"/>
    </location>
</feature>
<comment type="caution">
    <text evidence="6">The sequence shown here is derived from an EMBL/GenBank/DDBJ whole genome shotgun (WGS) entry which is preliminary data.</text>
</comment>
<feature type="compositionally biased region" description="Polar residues" evidence="3">
    <location>
        <begin position="1806"/>
        <end position="1824"/>
    </location>
</feature>
<keyword evidence="7" id="KW-1185">Reference proteome</keyword>
<evidence type="ECO:0000313" key="6">
    <source>
        <dbReference type="EMBL" id="KAL3792655.1"/>
    </source>
</evidence>
<dbReference type="Proteomes" id="UP001516023">
    <property type="component" value="Unassembled WGS sequence"/>
</dbReference>
<feature type="compositionally biased region" description="Acidic residues" evidence="3">
    <location>
        <begin position="1794"/>
        <end position="1804"/>
    </location>
</feature>
<evidence type="ECO:0000259" key="5">
    <source>
        <dbReference type="PROSITE" id="PS50222"/>
    </source>
</evidence>
<dbReference type="SUPFAM" id="SSF47473">
    <property type="entry name" value="EF-hand"/>
    <property type="match status" value="1"/>
</dbReference>
<comment type="similarity">
    <text evidence="1">Belongs to the VPS13 family.</text>
</comment>
<evidence type="ECO:0000313" key="7">
    <source>
        <dbReference type="Proteomes" id="UP001516023"/>
    </source>
</evidence>
<feature type="region of interest" description="Disordered" evidence="3">
    <location>
        <begin position="3065"/>
        <end position="3102"/>
    </location>
</feature>
<dbReference type="InterPro" id="IPR026847">
    <property type="entry name" value="VPS13"/>
</dbReference>
<dbReference type="PROSITE" id="PS00018">
    <property type="entry name" value="EF_HAND_1"/>
    <property type="match status" value="2"/>
</dbReference>
<organism evidence="6 7">
    <name type="scientific">Cyclotella cryptica</name>
    <dbReference type="NCBI Taxonomy" id="29204"/>
    <lineage>
        <taxon>Eukaryota</taxon>
        <taxon>Sar</taxon>
        <taxon>Stramenopiles</taxon>
        <taxon>Ochrophyta</taxon>
        <taxon>Bacillariophyta</taxon>
        <taxon>Coscinodiscophyceae</taxon>
        <taxon>Thalassiosirophycidae</taxon>
        <taxon>Stephanodiscales</taxon>
        <taxon>Stephanodiscaceae</taxon>
        <taxon>Cyclotella</taxon>
    </lineage>
</organism>
<feature type="region of interest" description="Disordered" evidence="3">
    <location>
        <begin position="251"/>
        <end position="281"/>
    </location>
</feature>
<dbReference type="InterPro" id="IPR018247">
    <property type="entry name" value="EF_Hand_1_Ca_BS"/>
</dbReference>
<feature type="transmembrane region" description="Helical" evidence="4">
    <location>
        <begin position="32"/>
        <end position="53"/>
    </location>
</feature>
<sequence>MSADVEAASTLFVEELLMPWLRRINVLDSVNNIALSPVTTAFIVTLVVIYFGFNPAVNALSRAPLRKHLGLKFGKIRVRPHNLSIKLTDLELPCSESSIIRAIILAVIPSAHVKRVKGYPESTVKIKHLSAKVRITSMAAAFHSTVDIESGTNSGRDGKPVPWMYNIIPKLFIKIKLQGLDVWVEKAYLAPTPPEFCTSSPPSALQDLDMSHLPTFEQDSMLNCLMNGEISDADRVTFCIERWIDHVTTKLKTSSKSTPDRQQDKSNIGPKPDEPAGCDNATQTNTCTYDEKFNAYARYITLALLQSLSLKVLNAAVVISGAGSDSVRATCKKYSPRRSNFEFATQKKRALTIGRADLLSLSFSPDSKCVGVLCCVGLSLKVGHPAETEDGSRPEDAFALLEPSNDDLPYEWHTIAHPFELVVELSGLVSIIIWAINYDHYWDTRSIGLTLSSSEVAVSLSPSHIHTALLHLDDYTDVNSPCNEWIRWLNTNFRRTLKTGEQEKLAYCEGYAQAKGKKCNDTSKKAERTLTAIQMKEVERRMSRNEITSLRCIAMANHWRIPKLAVRTSDELANFIENTRSEIVKSEDIKMIDLDEPNYTFQRTFPSALRALVSLIREKNSFLTPSLKVISHFRKLLIDFPSYPVEIRKSIEHPIPSCIDLNEVAFSTELENPIFTREASSPMAPRRWLTVGLHVSDIEWGVLISDPQLPVLLDDSPVGMVYKYRQTTDSTNVLSLDINASLEPTKQMDPHYSLSFDSSFMSIVVNPLPLLSAIQTLMLLSDIPMHTLEAPEANEQIPYTEEEKDDVAYQVRGEVTNLAMPNVTVEFSIECCSVIFLVDRLKLRRGIFDFNISRLTVSLNVTNTSARLVMAADPLEICAGQPQYSDAKVVWSLLPLKPIIVIEGTRIVLFATEKDPKQKSNSSIQSSITNATSVSLEIGVAFVCLNASPSTIVALLEAAKSVKPFAAWLTVDSVEKEKQISLERKKSTEEHQLRFEQRRKALLEVFESIDVDGSGSLQDTELAEVVRLMFEKTTSGAINPQQKLTAFELETQHNYLLSILDPSSTNDISYQELDDLLFRIANSIDDINLIPKMIPIDEVNTCRTFNNADFFLSTPYLRKLVHFDDLREYASWHEVYRIVGHDNHGETLPFPAPNFWLEGGIKLFWDLYEKETGCVSDDLNGHDIAMVQQKLVRALCNYEFAKFCWRSLVQPQLQGKSGDGIDRSETTPQKEDINTIFDLCLVASFNKVSLGFGSPHIFTQPLVDINLSNIVSSANCLLSQAGWFVPVAEESEKCNKIIFQSMISAMHLNTRHDYMECLIEPYPCYAHATYKVLLEETGTNNQNEPERTSFSIHINCPRSMNINTSPSFFESATLLNRVISESDPKTYRKWLVKRDLDFVKSFWSEFTTAESDALNQHDAKEALLLTFDLHWRDEISGFSDDVKDNLISTIVKLAETDESGMIPFNKMELVLKKVLSRCYFSGSKELQAASETFKSIEDGRSGSIVLDESGEGQKSADRQKVNGIVSFSISGYRIVTNVAISPYQSFMIALKLPKDSKRRRARRNKPRNASGFAPYLTVVPQEGSLTSISLIVRTSVAIETEHPINIRIVRLPKSFGRSRQGSNTKLDLSKKKYLSAALQALVEGAQIVFEMRHVETDITVPIHLGVLDSSCHHALLIQDLSERNDSWRHPVLLTNDFLFNPRKLIEVTRCHTMSGIIVHRERLRIHSEQSGSIDIEHDSQSNSWDTIIKVVPFFLLQNSMPYMISIRLWQLGQGEDDDLWQHPSLYLSLTSGSFDEESGSDDDSSAMTPASQTRSQYSNQFHQSSGREKRDFFFVGSVESCQMLRLSGISLSQPIFMQVSQSVESHVMAENMNFMWSRPLSLSLDKLRTGANRKGSLSLPKLVLDLGDEVDALVDVSVDGKIGMPACTIFCPFWIMNKTGMKMEYKVSGQSKKYLDSGTGGLPVMIHGAKSIKTNATYKKVSRQISAVPLECPKECLLQHWWDETMNGKLVLMKIPTNNNVGWSENIELDAVGTSGELLCRNVVLNTSIESLAGTFHRSSLVTLGPRYVVKNMLHISITVIPLCGGQSDVIKKALHLRDNPTSFNKREQLTLNPNESTVLYKFHDISFGGVEGSRRWVVFCVNATRSKGTLLLQSKWHIVPTDRIDQFYFGEHDGLDTMCAILQAKVHRSSFGSILMGISHSAIPPYRIENRSAYHYLHIVQDDDDGIVFELPPMHSCGYTWDSPLGKKELMAVVVPRTESKSSISTQGRLADKNNKGTLLQEGDETVSIAKSKVTEQTMDSNYETNHEKGSRNVEQLRTSKFRRFFTGGYKRYSMSKPGRQQDLPAKSSKERRFGSLCVHLRIMGGTKILSFSDSDWLAKQVERGNLRKGGEFKHAESEMNFEGIGLYVIDDLNRELLGITVRDVQIQKPRGTIDLTMRVRHFQVDAMLPSARYPIIIQPLPLGVDRREPPDQGCDRVLDSNIVKKDCYWEKHNERPIPVLGSYVPQTNMTWIPSLDVMICPCKVEIDVDYILRVVGVIMNSISKFKDVSKNIVATSSAIYVEIELDIKPDDSDDNNDYESLTLNNIAQSTNSALVAGILSWIINVGANFAHVSPCFRYNEITATDRYCDVVDLATDVAVSYVVKTIKQCYKVVFSMHLLGDPSLYAYQVKTGVTDLFTKTRHEILSGGQDGVGQGVASFFSNVVGGFFIWGGKLTGGIAETLDSIATSEYTSNHLKAKSDGKPARNAIDGVLQGAEYLSRTVVHGVAGLVGNPYRGMKSGGAAGFTKGAASGVTGLFFAPFIGALGFVAKTSEGIGENSKILNIAVIEARCRPARSVPWGKPMVQIGLSFLKGIGIRVHTVRYQKIRKQIIQQSNQDIEISSKELKRARAAEERRKNPPYKAVSIIHNKQRQHYLTYKVKPKLLPDRPGNWVLSHYAVIFEETLVLRTPDLQLTDQVMVNLCRNYRGLKLATTKSRPLASCTLNVSDIYTSMVAFYKEQLARKEKCLSDEINSNAPREGDKPLPINVPTPQEFTLFRPCKPTFIQDDIVAVVRDEISSIQKKEEESFGMYDSDSPDSESDDLSVDDIKKAKKGDPQRDVHANERLYGTISLSFFPIAW</sequence>
<dbReference type="Gene3D" id="1.10.238.10">
    <property type="entry name" value="EF-hand"/>
    <property type="match status" value="1"/>
</dbReference>
<dbReference type="InterPro" id="IPR009543">
    <property type="entry name" value="VPS13_VAB"/>
</dbReference>
<feature type="compositionally biased region" description="Basic and acidic residues" evidence="3">
    <location>
        <begin position="3087"/>
        <end position="3102"/>
    </location>
</feature>
<dbReference type="InterPro" id="IPR011992">
    <property type="entry name" value="EF-hand-dom_pair"/>
</dbReference>
<keyword evidence="2" id="KW-0106">Calcium</keyword>
<feature type="compositionally biased region" description="Acidic residues" evidence="3">
    <location>
        <begin position="3075"/>
        <end position="3086"/>
    </location>
</feature>
<name>A0ABD3PX21_9STRA</name>
<dbReference type="PANTHER" id="PTHR16166:SF93">
    <property type="entry name" value="INTERMEMBRANE LIPID TRANSFER PROTEIN VPS13"/>
    <property type="match status" value="1"/>
</dbReference>
<protein>
    <recommendedName>
        <fullName evidence="5">EF-hand domain-containing protein</fullName>
    </recommendedName>
</protein>
<feature type="region of interest" description="Disordered" evidence="3">
    <location>
        <begin position="1793"/>
        <end position="1824"/>
    </location>
</feature>
<reference evidence="6 7" key="1">
    <citation type="journal article" date="2020" name="G3 (Bethesda)">
        <title>Improved Reference Genome for Cyclotella cryptica CCMP332, a Model for Cell Wall Morphogenesis, Salinity Adaptation, and Lipid Production in Diatoms (Bacillariophyta).</title>
        <authorList>
            <person name="Roberts W.R."/>
            <person name="Downey K.M."/>
            <person name="Ruck E.C."/>
            <person name="Traller J.C."/>
            <person name="Alverson A.J."/>
        </authorList>
    </citation>
    <scope>NUCLEOTIDE SEQUENCE [LARGE SCALE GENOMIC DNA]</scope>
    <source>
        <strain evidence="6 7">CCMP332</strain>
    </source>
</reference>
<keyword evidence="4" id="KW-0812">Transmembrane</keyword>
<evidence type="ECO:0000256" key="2">
    <source>
        <dbReference type="ARBA" id="ARBA00022837"/>
    </source>
</evidence>